<reference evidence="1 2" key="1">
    <citation type="submission" date="2024-11" db="EMBL/GenBank/DDBJ databases">
        <title>Chromosome-level genome assembly of the freshwater bivalve Anodonta woodiana.</title>
        <authorList>
            <person name="Chen X."/>
        </authorList>
    </citation>
    <scope>NUCLEOTIDE SEQUENCE [LARGE SCALE GENOMIC DNA]</scope>
    <source>
        <strain evidence="1">MN2024</strain>
        <tissue evidence="1">Gills</tissue>
    </source>
</reference>
<comment type="caution">
    <text evidence="1">The sequence shown here is derived from an EMBL/GenBank/DDBJ whole genome shotgun (WGS) entry which is preliminary data.</text>
</comment>
<dbReference type="PANTHER" id="PTHR33480:SF1">
    <property type="entry name" value="TYR RECOMBINASE DOMAIN-CONTAINING PROTEIN"/>
    <property type="match status" value="1"/>
</dbReference>
<protein>
    <submittedName>
        <fullName evidence="1">Uncharacterized protein</fullName>
    </submittedName>
</protein>
<evidence type="ECO:0000313" key="1">
    <source>
        <dbReference type="EMBL" id="KAL3884710.1"/>
    </source>
</evidence>
<sequence length="121" mass="14194">MNDTIVNFAENMFAKCAKQPHQFQYVKQKMRELARFLLLTRDPNASIISLMDYINRPIFKDVIRAARETCKFDGLDLFLKLGHSLNKCAGILKIQVIQAEDPIMKQKVLDFLLCFIRQEWK</sequence>
<keyword evidence="2" id="KW-1185">Reference proteome</keyword>
<dbReference type="AlphaFoldDB" id="A0ABD3XIE7"/>
<accession>A0ABD3XIE7</accession>
<dbReference type="EMBL" id="JBJQND010000002">
    <property type="protein sequence ID" value="KAL3884710.1"/>
    <property type="molecule type" value="Genomic_DNA"/>
</dbReference>
<organism evidence="1 2">
    <name type="scientific">Sinanodonta woodiana</name>
    <name type="common">Chinese pond mussel</name>
    <name type="synonym">Anodonta woodiana</name>
    <dbReference type="NCBI Taxonomy" id="1069815"/>
    <lineage>
        <taxon>Eukaryota</taxon>
        <taxon>Metazoa</taxon>
        <taxon>Spiralia</taxon>
        <taxon>Lophotrochozoa</taxon>
        <taxon>Mollusca</taxon>
        <taxon>Bivalvia</taxon>
        <taxon>Autobranchia</taxon>
        <taxon>Heteroconchia</taxon>
        <taxon>Palaeoheterodonta</taxon>
        <taxon>Unionida</taxon>
        <taxon>Unionoidea</taxon>
        <taxon>Unionidae</taxon>
        <taxon>Unioninae</taxon>
        <taxon>Sinanodonta</taxon>
    </lineage>
</organism>
<proteinExistence type="predicted"/>
<dbReference type="PANTHER" id="PTHR33480">
    <property type="entry name" value="SET DOMAIN-CONTAINING PROTEIN-RELATED"/>
    <property type="match status" value="1"/>
</dbReference>
<name>A0ABD3XIE7_SINWO</name>
<dbReference type="Proteomes" id="UP001634394">
    <property type="component" value="Unassembled WGS sequence"/>
</dbReference>
<evidence type="ECO:0000313" key="2">
    <source>
        <dbReference type="Proteomes" id="UP001634394"/>
    </source>
</evidence>
<gene>
    <name evidence="1" type="ORF">ACJMK2_024822</name>
</gene>